<comment type="similarity">
    <text evidence="2">Belongs to the TMEM45 family.</text>
</comment>
<feature type="transmembrane region" description="Helical" evidence="6">
    <location>
        <begin position="135"/>
        <end position="155"/>
    </location>
</feature>
<organism evidence="7 8">
    <name type="scientific">Kalanchoe fedtschenkoi</name>
    <name type="common">Lavender scallops</name>
    <name type="synonym">South American air plant</name>
    <dbReference type="NCBI Taxonomy" id="63787"/>
    <lineage>
        <taxon>Eukaryota</taxon>
        <taxon>Viridiplantae</taxon>
        <taxon>Streptophyta</taxon>
        <taxon>Embryophyta</taxon>
        <taxon>Tracheophyta</taxon>
        <taxon>Spermatophyta</taxon>
        <taxon>Magnoliopsida</taxon>
        <taxon>eudicotyledons</taxon>
        <taxon>Gunneridae</taxon>
        <taxon>Pentapetalae</taxon>
        <taxon>Saxifragales</taxon>
        <taxon>Crassulaceae</taxon>
        <taxon>Kalanchoe</taxon>
    </lineage>
</organism>
<evidence type="ECO:0000256" key="2">
    <source>
        <dbReference type="ARBA" id="ARBA00006948"/>
    </source>
</evidence>
<evidence type="ECO:0000256" key="6">
    <source>
        <dbReference type="SAM" id="Phobius"/>
    </source>
</evidence>
<dbReference type="PANTHER" id="PTHR46285">
    <property type="entry name" value="PROTEINASE INHIBITOR I4, SERPIN (DUF716)-RELATED"/>
    <property type="match status" value="1"/>
</dbReference>
<evidence type="ECO:0000313" key="8">
    <source>
        <dbReference type="Proteomes" id="UP000594263"/>
    </source>
</evidence>
<accession>A0A7N0UZR8</accession>
<reference evidence="7" key="1">
    <citation type="submission" date="2021-01" db="UniProtKB">
        <authorList>
            <consortium name="EnsemblPlants"/>
        </authorList>
    </citation>
    <scope>IDENTIFICATION</scope>
</reference>
<evidence type="ECO:0000313" key="7">
    <source>
        <dbReference type="EnsemblPlants" id="Kaladp0093s0110.1.v1.1.CDS.1"/>
    </source>
</evidence>
<evidence type="ECO:0000256" key="4">
    <source>
        <dbReference type="ARBA" id="ARBA00022989"/>
    </source>
</evidence>
<dbReference type="InterPro" id="IPR006904">
    <property type="entry name" value="DUF716"/>
</dbReference>
<evidence type="ECO:0000256" key="3">
    <source>
        <dbReference type="ARBA" id="ARBA00022692"/>
    </source>
</evidence>
<keyword evidence="3 6" id="KW-0812">Transmembrane</keyword>
<dbReference type="EnsemblPlants" id="Kaladp0093s0110.1.v1.1">
    <property type="protein sequence ID" value="Kaladp0093s0110.1.v1.1.CDS.1"/>
    <property type="gene ID" value="Kaladp0093s0110.v1.1"/>
</dbReference>
<proteinExistence type="inferred from homology"/>
<comment type="subcellular location">
    <subcellularLocation>
        <location evidence="1">Membrane</location>
        <topology evidence="1">Multi-pass membrane protein</topology>
    </subcellularLocation>
</comment>
<feature type="transmembrane region" description="Helical" evidence="6">
    <location>
        <begin position="225"/>
        <end position="243"/>
    </location>
</feature>
<protein>
    <submittedName>
        <fullName evidence="7">Uncharacterized protein</fullName>
    </submittedName>
</protein>
<dbReference type="PANTHER" id="PTHR46285:SF7">
    <property type="entry name" value="OS06G0238900 PROTEIN"/>
    <property type="match status" value="1"/>
</dbReference>
<keyword evidence="8" id="KW-1185">Reference proteome</keyword>
<keyword evidence="5 6" id="KW-0472">Membrane</keyword>
<feature type="transmembrane region" description="Helical" evidence="6">
    <location>
        <begin position="167"/>
        <end position="186"/>
    </location>
</feature>
<name>A0A7N0UZR8_KALFE</name>
<dbReference type="Gramene" id="Kaladp0093s0110.1.v1.1">
    <property type="protein sequence ID" value="Kaladp0093s0110.1.v1.1.CDS.1"/>
    <property type="gene ID" value="Kaladp0093s0110.v1.1"/>
</dbReference>
<dbReference type="OMA" id="CEEFLVF"/>
<sequence length="305" mass="33405">MSWLSLSLAGGSFIWIGSWEALADPDHHHQIGSKSAAKNPRFYIAVSLVSLSFLVNSLISLSDAAASRDRVGSALQLQLLALAALFLLFSVLGLLTLVAPFPPSLLDLVCLFAFMEEFVLFYSQRKDASGIENRYFDLMLFPVAVCFFSTLTGLLKSSESRYPRLARGVGLILQGTWLLQMGISFYTRMMVQGCSLHEKSRGNYTIRCTGHPEYHRGRAIATLQFNCHLAFMVVLATGLFSLLSGRHAAGSLNYKPIGGAEMLPLEHPAKFTLDSDDEDAHMVPGDKIISVEKSDAGEKDNGAHL</sequence>
<dbReference type="Proteomes" id="UP000594263">
    <property type="component" value="Unplaced"/>
</dbReference>
<feature type="transmembrane region" description="Helical" evidence="6">
    <location>
        <begin position="79"/>
        <end position="99"/>
    </location>
</feature>
<keyword evidence="4 6" id="KW-1133">Transmembrane helix</keyword>
<evidence type="ECO:0000256" key="1">
    <source>
        <dbReference type="ARBA" id="ARBA00004141"/>
    </source>
</evidence>
<dbReference type="Pfam" id="PF04819">
    <property type="entry name" value="DUF716"/>
    <property type="match status" value="1"/>
</dbReference>
<evidence type="ECO:0000256" key="5">
    <source>
        <dbReference type="ARBA" id="ARBA00023136"/>
    </source>
</evidence>
<feature type="transmembrane region" description="Helical" evidence="6">
    <location>
        <begin position="42"/>
        <end position="59"/>
    </location>
</feature>
<dbReference type="AlphaFoldDB" id="A0A7N0UZR8"/>
<dbReference type="GO" id="GO:0016020">
    <property type="term" value="C:membrane"/>
    <property type="evidence" value="ECO:0007669"/>
    <property type="project" value="UniProtKB-SubCell"/>
</dbReference>